<dbReference type="InterPro" id="IPR050553">
    <property type="entry name" value="Thioredoxin_ResA/DsbE_sf"/>
</dbReference>
<keyword evidence="9" id="KW-1185">Reference proteome</keyword>
<dbReference type="STRING" id="1332264.BW730_01040"/>
<gene>
    <name evidence="8" type="ORF">BW730_01040</name>
</gene>
<dbReference type="AlphaFoldDB" id="A0A1Q2CJQ2"/>
<dbReference type="OrthoDB" id="9790194at2"/>
<feature type="domain" description="Thioredoxin" evidence="7">
    <location>
        <begin position="51"/>
        <end position="184"/>
    </location>
</feature>
<proteinExistence type="predicted"/>
<dbReference type="PANTHER" id="PTHR42852">
    <property type="entry name" value="THIOL:DISULFIDE INTERCHANGE PROTEIN DSBE"/>
    <property type="match status" value="1"/>
</dbReference>
<organism evidence="8 9">
    <name type="scientific">Tessaracoccus aquimaris</name>
    <dbReference type="NCBI Taxonomy" id="1332264"/>
    <lineage>
        <taxon>Bacteria</taxon>
        <taxon>Bacillati</taxon>
        <taxon>Actinomycetota</taxon>
        <taxon>Actinomycetes</taxon>
        <taxon>Propionibacteriales</taxon>
        <taxon>Propionibacteriaceae</taxon>
        <taxon>Tessaracoccus</taxon>
    </lineage>
</organism>
<keyword evidence="3" id="KW-0735">Signal-anchor</keyword>
<keyword evidence="4" id="KW-1015">Disulfide bond</keyword>
<keyword evidence="6" id="KW-0812">Transmembrane</keyword>
<keyword evidence="2" id="KW-0201">Cytochrome c-type biogenesis</keyword>
<evidence type="ECO:0000259" key="7">
    <source>
        <dbReference type="PROSITE" id="PS51352"/>
    </source>
</evidence>
<dbReference type="Gene3D" id="3.40.30.10">
    <property type="entry name" value="Glutaredoxin"/>
    <property type="match status" value="1"/>
</dbReference>
<evidence type="ECO:0000313" key="9">
    <source>
        <dbReference type="Proteomes" id="UP000188145"/>
    </source>
</evidence>
<keyword evidence="6" id="KW-0472">Membrane</keyword>
<evidence type="ECO:0000256" key="1">
    <source>
        <dbReference type="ARBA" id="ARBA00004196"/>
    </source>
</evidence>
<evidence type="ECO:0000256" key="6">
    <source>
        <dbReference type="SAM" id="Phobius"/>
    </source>
</evidence>
<name>A0A1Q2CJQ2_9ACTN</name>
<protein>
    <recommendedName>
        <fullName evidence="7">Thioredoxin domain-containing protein</fullName>
    </recommendedName>
</protein>
<dbReference type="InterPro" id="IPR013766">
    <property type="entry name" value="Thioredoxin_domain"/>
</dbReference>
<feature type="transmembrane region" description="Helical" evidence="6">
    <location>
        <begin position="12"/>
        <end position="32"/>
    </location>
</feature>
<evidence type="ECO:0000313" key="8">
    <source>
        <dbReference type="EMBL" id="AQP46358.1"/>
    </source>
</evidence>
<sequence>MPESLVRSRSRALAVVGLVVLIAVVLAGVYAIKGGPASAAGEPSTPVAQAPKVGGPAPGFKALDIDGEPVSLEAYRGKPVWLLFQATWCSICRAELPDVEAASERVDVVAIYLREDRRLVADYAERLGLTIRSVPDPIGEISLSYLATSVPTHYFIDADGTIVSVLKGALSPEEIDEQLEAIGAGSAAQG</sequence>
<dbReference type="GO" id="GO:0016491">
    <property type="term" value="F:oxidoreductase activity"/>
    <property type="evidence" value="ECO:0007669"/>
    <property type="project" value="InterPro"/>
</dbReference>
<dbReference type="PROSITE" id="PS51352">
    <property type="entry name" value="THIOREDOXIN_2"/>
    <property type="match status" value="1"/>
</dbReference>
<dbReference type="RefSeq" id="WP_077684688.1">
    <property type="nucleotide sequence ID" value="NZ_CP019606.1"/>
</dbReference>
<comment type="subcellular location">
    <subcellularLocation>
        <location evidence="1">Cell envelope</location>
    </subcellularLocation>
</comment>
<accession>A0A1Q2CJQ2</accession>
<evidence type="ECO:0000256" key="5">
    <source>
        <dbReference type="ARBA" id="ARBA00023284"/>
    </source>
</evidence>
<dbReference type="CDD" id="cd02966">
    <property type="entry name" value="TlpA_like_family"/>
    <property type="match status" value="1"/>
</dbReference>
<dbReference type="GO" id="GO:0017004">
    <property type="term" value="P:cytochrome complex assembly"/>
    <property type="evidence" value="ECO:0007669"/>
    <property type="project" value="UniProtKB-KW"/>
</dbReference>
<dbReference type="KEGG" id="tes:BW730_01040"/>
<dbReference type="SUPFAM" id="SSF52833">
    <property type="entry name" value="Thioredoxin-like"/>
    <property type="match status" value="1"/>
</dbReference>
<dbReference type="GO" id="GO:0030313">
    <property type="term" value="C:cell envelope"/>
    <property type="evidence" value="ECO:0007669"/>
    <property type="project" value="UniProtKB-SubCell"/>
</dbReference>
<dbReference type="Proteomes" id="UP000188145">
    <property type="component" value="Chromosome"/>
</dbReference>
<dbReference type="EMBL" id="CP019606">
    <property type="protein sequence ID" value="AQP46358.1"/>
    <property type="molecule type" value="Genomic_DNA"/>
</dbReference>
<dbReference type="InterPro" id="IPR000866">
    <property type="entry name" value="AhpC/TSA"/>
</dbReference>
<dbReference type="PANTHER" id="PTHR42852:SF6">
    <property type="entry name" value="THIOL:DISULFIDE INTERCHANGE PROTEIN DSBE"/>
    <property type="match status" value="1"/>
</dbReference>
<keyword evidence="6" id="KW-1133">Transmembrane helix</keyword>
<reference evidence="9" key="1">
    <citation type="submission" date="2017-02" db="EMBL/GenBank/DDBJ databases">
        <title>Tessaracoccus aquaemaris sp. nov., isolated from the intestine of a Korean rockfish, Sebastes schlegelii, in a marine aquaculture pond.</title>
        <authorList>
            <person name="Tak E.J."/>
            <person name="Bae J.-W."/>
        </authorList>
    </citation>
    <scope>NUCLEOTIDE SEQUENCE [LARGE SCALE GENOMIC DNA]</scope>
    <source>
        <strain evidence="9">NSG39</strain>
    </source>
</reference>
<evidence type="ECO:0000256" key="4">
    <source>
        <dbReference type="ARBA" id="ARBA00023157"/>
    </source>
</evidence>
<evidence type="ECO:0000256" key="3">
    <source>
        <dbReference type="ARBA" id="ARBA00022968"/>
    </source>
</evidence>
<dbReference type="InterPro" id="IPR036249">
    <property type="entry name" value="Thioredoxin-like_sf"/>
</dbReference>
<dbReference type="Pfam" id="PF00578">
    <property type="entry name" value="AhpC-TSA"/>
    <property type="match status" value="1"/>
</dbReference>
<dbReference type="GO" id="GO:0016209">
    <property type="term" value="F:antioxidant activity"/>
    <property type="evidence" value="ECO:0007669"/>
    <property type="project" value="InterPro"/>
</dbReference>
<evidence type="ECO:0000256" key="2">
    <source>
        <dbReference type="ARBA" id="ARBA00022748"/>
    </source>
</evidence>
<keyword evidence="5" id="KW-0676">Redox-active center</keyword>